<evidence type="ECO:0000256" key="4">
    <source>
        <dbReference type="SAM" id="MobiDB-lite"/>
    </source>
</evidence>
<dbReference type="AlphaFoldDB" id="A0AA88GRG1"/>
<evidence type="ECO:0000256" key="1">
    <source>
        <dbReference type="ARBA" id="ARBA00004123"/>
    </source>
</evidence>
<keyword evidence="6" id="KW-1185">Reference proteome</keyword>
<dbReference type="PANTHER" id="PTHR13989">
    <property type="entry name" value="REPLICATION PROTEIN A-RELATED"/>
    <property type="match status" value="1"/>
</dbReference>
<dbReference type="PANTHER" id="PTHR13989:SF16">
    <property type="entry name" value="REPLICATION PROTEIN A2"/>
    <property type="match status" value="1"/>
</dbReference>
<comment type="subcellular location">
    <subcellularLocation>
        <location evidence="1">Nucleus</location>
    </subcellularLocation>
</comment>
<dbReference type="InterPro" id="IPR012340">
    <property type="entry name" value="NA-bd_OB-fold"/>
</dbReference>
<dbReference type="GO" id="GO:0003697">
    <property type="term" value="F:single-stranded DNA binding"/>
    <property type="evidence" value="ECO:0007669"/>
    <property type="project" value="TreeGrafter"/>
</dbReference>
<dbReference type="EMBL" id="PYSW02000021">
    <property type="protein sequence ID" value="KAG2383187.1"/>
    <property type="molecule type" value="Genomic_DNA"/>
</dbReference>
<evidence type="ECO:0000256" key="2">
    <source>
        <dbReference type="ARBA" id="ARBA00023125"/>
    </source>
</evidence>
<gene>
    <name evidence="5" type="ORF">C9374_004524</name>
</gene>
<evidence type="ECO:0000313" key="6">
    <source>
        <dbReference type="Proteomes" id="UP000816034"/>
    </source>
</evidence>
<name>A0AA88GRG1_NAELO</name>
<dbReference type="InterPro" id="IPR040260">
    <property type="entry name" value="RFA2-like"/>
</dbReference>
<evidence type="ECO:0000256" key="3">
    <source>
        <dbReference type="ARBA" id="ARBA00023242"/>
    </source>
</evidence>
<reference evidence="5 6" key="1">
    <citation type="journal article" date="2018" name="BMC Genomics">
        <title>The genome of Naegleria lovaniensis, the basis for a comparative approach to unravel pathogenicity factors of the human pathogenic amoeba N. fowleri.</title>
        <authorList>
            <person name="Liechti N."/>
            <person name="Schurch N."/>
            <person name="Bruggmann R."/>
            <person name="Wittwer M."/>
        </authorList>
    </citation>
    <scope>NUCLEOTIDE SEQUENCE [LARGE SCALE GENOMIC DNA]</scope>
    <source>
        <strain evidence="5 6">ATCC 30569</strain>
    </source>
</reference>
<proteinExistence type="predicted"/>
<feature type="compositionally biased region" description="Basic and acidic residues" evidence="4">
    <location>
        <begin position="1"/>
        <end position="12"/>
    </location>
</feature>
<evidence type="ECO:0000313" key="5">
    <source>
        <dbReference type="EMBL" id="KAG2383187.1"/>
    </source>
</evidence>
<accession>A0AA88GRG1</accession>
<dbReference type="GO" id="GO:0000781">
    <property type="term" value="C:chromosome, telomeric region"/>
    <property type="evidence" value="ECO:0007669"/>
    <property type="project" value="TreeGrafter"/>
</dbReference>
<sequence length="245" mass="27537">MHNNELDHDGSDVHNTSGHNLGGQQQEKEPLTVIPLNIRQVICSKAVSLTKFSLNISDAPKQKIIDQITVVGQVIKSTKKAPNRLDLFIDDGTGRICVRFYFDFKKFEVEPNMFVRVFGSIGCDDKTTARYILGANMSYISDFNEFTTHMLDSIVAHLHYQYGPLPKGTREVQNQMHAAHPSEDMISIVYGYIAQNGEVSFDDLVQAFGESNVIPALEKLFEGVHVEYVPGANDRYRPVQQPYGQ</sequence>
<dbReference type="GO" id="GO:0035861">
    <property type="term" value="C:site of double-strand break"/>
    <property type="evidence" value="ECO:0007669"/>
    <property type="project" value="TreeGrafter"/>
</dbReference>
<dbReference type="Proteomes" id="UP000816034">
    <property type="component" value="Unassembled WGS sequence"/>
</dbReference>
<comment type="caution">
    <text evidence="5">The sequence shown here is derived from an EMBL/GenBank/DDBJ whole genome shotgun (WGS) entry which is preliminary data.</text>
</comment>
<dbReference type="GO" id="GO:0006260">
    <property type="term" value="P:DNA replication"/>
    <property type="evidence" value="ECO:0007669"/>
    <property type="project" value="TreeGrafter"/>
</dbReference>
<keyword evidence="2" id="KW-0238">DNA-binding</keyword>
<dbReference type="SUPFAM" id="SSF50249">
    <property type="entry name" value="Nucleic acid-binding proteins"/>
    <property type="match status" value="1"/>
</dbReference>
<dbReference type="RefSeq" id="XP_044548866.1">
    <property type="nucleotide sequence ID" value="XM_044694173.1"/>
</dbReference>
<protein>
    <submittedName>
        <fullName evidence="5">Uncharacterized protein</fullName>
    </submittedName>
</protein>
<dbReference type="Gene3D" id="2.40.50.140">
    <property type="entry name" value="Nucleic acid-binding proteins"/>
    <property type="match status" value="1"/>
</dbReference>
<dbReference type="GeneID" id="68096979"/>
<feature type="region of interest" description="Disordered" evidence="4">
    <location>
        <begin position="1"/>
        <end position="27"/>
    </location>
</feature>
<organism evidence="5 6">
    <name type="scientific">Naegleria lovaniensis</name>
    <name type="common">Amoeba</name>
    <dbReference type="NCBI Taxonomy" id="51637"/>
    <lineage>
        <taxon>Eukaryota</taxon>
        <taxon>Discoba</taxon>
        <taxon>Heterolobosea</taxon>
        <taxon>Tetramitia</taxon>
        <taxon>Eutetramitia</taxon>
        <taxon>Vahlkampfiidae</taxon>
        <taxon>Naegleria</taxon>
    </lineage>
</organism>
<dbReference type="GO" id="GO:0006289">
    <property type="term" value="P:nucleotide-excision repair"/>
    <property type="evidence" value="ECO:0007669"/>
    <property type="project" value="TreeGrafter"/>
</dbReference>
<dbReference type="GO" id="GO:0005662">
    <property type="term" value="C:DNA replication factor A complex"/>
    <property type="evidence" value="ECO:0007669"/>
    <property type="project" value="TreeGrafter"/>
</dbReference>
<feature type="compositionally biased region" description="Polar residues" evidence="4">
    <location>
        <begin position="13"/>
        <end position="25"/>
    </location>
</feature>
<keyword evidence="3" id="KW-0539">Nucleus</keyword>
<dbReference type="GO" id="GO:0000724">
    <property type="term" value="P:double-strand break repair via homologous recombination"/>
    <property type="evidence" value="ECO:0007669"/>
    <property type="project" value="TreeGrafter"/>
</dbReference>